<feature type="transmembrane region" description="Helical" evidence="2">
    <location>
        <begin position="401"/>
        <end position="418"/>
    </location>
</feature>
<evidence type="ECO:0000313" key="3">
    <source>
        <dbReference type="EMBL" id="CUG91076.1"/>
    </source>
</evidence>
<feature type="transmembrane region" description="Helical" evidence="2">
    <location>
        <begin position="430"/>
        <end position="448"/>
    </location>
</feature>
<feature type="transmembrane region" description="Helical" evidence="2">
    <location>
        <begin position="257"/>
        <end position="277"/>
    </location>
</feature>
<gene>
    <name evidence="3" type="ORF">BSAL_30100</name>
</gene>
<feature type="transmembrane region" description="Helical" evidence="2">
    <location>
        <begin position="205"/>
        <end position="229"/>
    </location>
</feature>
<dbReference type="OrthoDB" id="276840at2759"/>
<proteinExistence type="predicted"/>
<dbReference type="Proteomes" id="UP000051952">
    <property type="component" value="Unassembled WGS sequence"/>
</dbReference>
<dbReference type="EMBL" id="CYKH01001888">
    <property type="protein sequence ID" value="CUG91076.1"/>
    <property type="molecule type" value="Genomic_DNA"/>
</dbReference>
<feature type="transmembrane region" description="Helical" evidence="2">
    <location>
        <begin position="292"/>
        <end position="314"/>
    </location>
</feature>
<feature type="transmembrane region" description="Helical" evidence="2">
    <location>
        <begin position="375"/>
        <end position="395"/>
    </location>
</feature>
<keyword evidence="2 3" id="KW-0812">Transmembrane</keyword>
<dbReference type="VEuPathDB" id="TriTrypDB:BSAL_30100"/>
<organism evidence="3 4">
    <name type="scientific">Bodo saltans</name>
    <name type="common">Flagellated protozoan</name>
    <dbReference type="NCBI Taxonomy" id="75058"/>
    <lineage>
        <taxon>Eukaryota</taxon>
        <taxon>Discoba</taxon>
        <taxon>Euglenozoa</taxon>
        <taxon>Kinetoplastea</taxon>
        <taxon>Metakinetoplastina</taxon>
        <taxon>Eubodonida</taxon>
        <taxon>Bodonidae</taxon>
        <taxon>Bodo</taxon>
    </lineage>
</organism>
<sequence length="630" mass="70951">MTSQAGQVKPDASTGHDILPQQYPDGGELDPQAYYDPNVNYENLQSYVGEDGNTYYYYYQPEEGNGVTDEYDSEQNPMQEFYAAAADGGANTAAIEDVNLIVGGQANNGEGGGAPPAAIGSGLSDIAATLVRTYEYEDYAPPSNGWVIDVIVEAFLSLANRLYLSLLMACAGSVILTLCISYSYACLYRAMEPPNNTAAPFWQSMAYVAIFITLSIVVTAIFCTFMDMLRGLWGTTRQSTSFWGFSHPSFGKDKPPYIVYLVVLLATTALPIAWGFLEVIIDGKSVLSIASIYFYISIVVMMWLVAFCFVWFYWTSMIEKRRAYARRFLSDDLREKRIVSNGQAFKKVKSNWYYSESALEEYGLDKKITEWSAPVWIIGLVPIFSILAGIARVTRVGNPDTAWVAIGIVFISIMLLMFQMTTSKNHAHRTVFINLFLILLLFVLGLIGCGVASSGPMFALLFVLCGASQGLLLRKRQHSLTRKEVCALLKIAIDRDEEEERIEERWDTYMCCCRNTIMAAIQWLDVKTLFGFRHPKVREFEKRIVIENPTLRADYKVLLVWWVTLFGCLCFVLGIHNRMNATYAAHVWLLVLRAGHSQSHECHLRGTNCFRGEYERHSRFCPASVLQDLR</sequence>
<name>A0A0S4JLS3_BODSA</name>
<reference evidence="4" key="1">
    <citation type="submission" date="2015-09" db="EMBL/GenBank/DDBJ databases">
        <authorList>
            <consortium name="Pathogen Informatics"/>
        </authorList>
    </citation>
    <scope>NUCLEOTIDE SEQUENCE [LARGE SCALE GENOMIC DNA]</scope>
    <source>
        <strain evidence="4">Lake Konstanz</strain>
    </source>
</reference>
<dbReference type="AlphaFoldDB" id="A0A0S4JLS3"/>
<feature type="transmembrane region" description="Helical" evidence="2">
    <location>
        <begin position="162"/>
        <end position="185"/>
    </location>
</feature>
<accession>A0A0S4JLS3</accession>
<feature type="transmembrane region" description="Helical" evidence="2">
    <location>
        <begin position="454"/>
        <end position="473"/>
    </location>
</feature>
<feature type="transmembrane region" description="Helical" evidence="2">
    <location>
        <begin position="557"/>
        <end position="575"/>
    </location>
</feature>
<evidence type="ECO:0000313" key="4">
    <source>
        <dbReference type="Proteomes" id="UP000051952"/>
    </source>
</evidence>
<evidence type="ECO:0000256" key="1">
    <source>
        <dbReference type="SAM" id="MobiDB-lite"/>
    </source>
</evidence>
<feature type="region of interest" description="Disordered" evidence="1">
    <location>
        <begin position="1"/>
        <end position="36"/>
    </location>
</feature>
<keyword evidence="2" id="KW-1133">Transmembrane helix</keyword>
<keyword evidence="4" id="KW-1185">Reference proteome</keyword>
<keyword evidence="2" id="KW-0472">Membrane</keyword>
<evidence type="ECO:0000256" key="2">
    <source>
        <dbReference type="SAM" id="Phobius"/>
    </source>
</evidence>
<protein>
    <submittedName>
        <fullName evidence="3">Transmembrane protein, putative</fullName>
    </submittedName>
</protein>